<evidence type="ECO:0000313" key="3">
    <source>
        <dbReference type="Proteomes" id="UP000532440"/>
    </source>
</evidence>
<organism evidence="2 3">
    <name type="scientific">Quisquiliibacterium transsilvanicum</name>
    <dbReference type="NCBI Taxonomy" id="1549638"/>
    <lineage>
        <taxon>Bacteria</taxon>
        <taxon>Pseudomonadati</taxon>
        <taxon>Pseudomonadota</taxon>
        <taxon>Betaproteobacteria</taxon>
        <taxon>Burkholderiales</taxon>
        <taxon>Burkholderiaceae</taxon>
        <taxon>Quisquiliibacterium</taxon>
    </lineage>
</organism>
<dbReference type="Gene3D" id="1.10.12.10">
    <property type="entry name" value="Lyase 2-enoyl-coa Hydratase, Chain A, domain 2"/>
    <property type="match status" value="1"/>
</dbReference>
<name>A0A7W8HG05_9BURK</name>
<dbReference type="RefSeq" id="WP_183963952.1">
    <property type="nucleotide sequence ID" value="NZ_BAABEW010000004.1"/>
</dbReference>
<dbReference type="EMBL" id="JACHGB010000001">
    <property type="protein sequence ID" value="MBB5270533.1"/>
    <property type="molecule type" value="Genomic_DNA"/>
</dbReference>
<proteinExistence type="inferred from homology"/>
<sequence>MAARLLVERQGPVLVLTISNPEARNALHPDMYATGVRALQEIEGEPSVRAVVIVGEGRFFCAGGNLNRLLENRRKDPSVQFDSIENFHGFVRAIRASDRPVIAAVEGAAAGGGFSLALACDQIVAAEDARFTMSYVRIGLTPDGGGSFFLGSRLPYPLAFELLSTAAPIDAARLHSLGLVNRVVAPGQALAAALEHARALATGPAGALARIKRLADSARLNRLDTHLEHERDNFVESLFHADAAEGITAFLEKRAPRFGDTH</sequence>
<dbReference type="Proteomes" id="UP000532440">
    <property type="component" value="Unassembled WGS sequence"/>
</dbReference>
<evidence type="ECO:0000313" key="2">
    <source>
        <dbReference type="EMBL" id="MBB5270533.1"/>
    </source>
</evidence>
<dbReference type="InterPro" id="IPR014748">
    <property type="entry name" value="Enoyl-CoA_hydra_C"/>
</dbReference>
<dbReference type="AlphaFoldDB" id="A0A7W8HG05"/>
<dbReference type="InterPro" id="IPR001753">
    <property type="entry name" value="Enoyl-CoA_hydra/iso"/>
</dbReference>
<keyword evidence="3" id="KW-1185">Reference proteome</keyword>
<comment type="caution">
    <text evidence="2">The sequence shown here is derived from an EMBL/GenBank/DDBJ whole genome shotgun (WGS) entry which is preliminary data.</text>
</comment>
<dbReference type="GO" id="GO:0003824">
    <property type="term" value="F:catalytic activity"/>
    <property type="evidence" value="ECO:0007669"/>
    <property type="project" value="UniProtKB-ARBA"/>
</dbReference>
<dbReference type="CDD" id="cd06558">
    <property type="entry name" value="crotonase-like"/>
    <property type="match status" value="1"/>
</dbReference>
<dbReference type="NCBIfam" id="NF005700">
    <property type="entry name" value="PRK07511.1"/>
    <property type="match status" value="1"/>
</dbReference>
<dbReference type="SUPFAM" id="SSF52096">
    <property type="entry name" value="ClpP/crotonase"/>
    <property type="match status" value="1"/>
</dbReference>
<dbReference type="Gene3D" id="3.90.226.10">
    <property type="entry name" value="2-enoyl-CoA Hydratase, Chain A, domain 1"/>
    <property type="match status" value="1"/>
</dbReference>
<evidence type="ECO:0000256" key="1">
    <source>
        <dbReference type="ARBA" id="ARBA00005254"/>
    </source>
</evidence>
<dbReference type="PANTHER" id="PTHR43459">
    <property type="entry name" value="ENOYL-COA HYDRATASE"/>
    <property type="match status" value="1"/>
</dbReference>
<accession>A0A7W8HG05</accession>
<dbReference type="NCBIfam" id="NF046063">
    <property type="entry name" value="oxepin_alt"/>
    <property type="match status" value="1"/>
</dbReference>
<dbReference type="InterPro" id="IPR029045">
    <property type="entry name" value="ClpP/crotonase-like_dom_sf"/>
</dbReference>
<dbReference type="PANTHER" id="PTHR43459:SF1">
    <property type="entry name" value="EG:BACN32G11.4 PROTEIN"/>
    <property type="match status" value="1"/>
</dbReference>
<gene>
    <name evidence="2" type="ORF">HNQ70_000517</name>
</gene>
<protein>
    <submittedName>
        <fullName evidence="2">Enoyl-CoA hydratase/carnithine racemase</fullName>
    </submittedName>
</protein>
<reference evidence="2 3" key="1">
    <citation type="submission" date="2020-08" db="EMBL/GenBank/DDBJ databases">
        <title>Genomic Encyclopedia of Type Strains, Phase IV (KMG-IV): sequencing the most valuable type-strain genomes for metagenomic binning, comparative biology and taxonomic classification.</title>
        <authorList>
            <person name="Goeker M."/>
        </authorList>
    </citation>
    <scope>NUCLEOTIDE SEQUENCE [LARGE SCALE GENOMIC DNA]</scope>
    <source>
        <strain evidence="2 3">DSM 29781</strain>
    </source>
</reference>
<dbReference type="Pfam" id="PF00378">
    <property type="entry name" value="ECH_1"/>
    <property type="match status" value="1"/>
</dbReference>
<comment type="similarity">
    <text evidence="1">Belongs to the enoyl-CoA hydratase/isomerase family.</text>
</comment>